<evidence type="ECO:0000256" key="6">
    <source>
        <dbReference type="ARBA" id="ARBA00022989"/>
    </source>
</evidence>
<keyword evidence="3 8" id="KW-0813">Transport</keyword>
<keyword evidence="5 8" id="KW-0812">Transmembrane</keyword>
<dbReference type="PANTHER" id="PTHR42929:SF1">
    <property type="entry name" value="INNER MEMBRANE ABC TRANSPORTER PERMEASE PROTEIN YDCU-RELATED"/>
    <property type="match status" value="1"/>
</dbReference>
<organism evidence="10 11">
    <name type="scientific">Nocardioides luteus</name>
    <dbReference type="NCBI Taxonomy" id="1844"/>
    <lineage>
        <taxon>Bacteria</taxon>
        <taxon>Bacillati</taxon>
        <taxon>Actinomycetota</taxon>
        <taxon>Actinomycetes</taxon>
        <taxon>Propionibacteriales</taxon>
        <taxon>Nocardioidaceae</taxon>
        <taxon>Nocardioides</taxon>
    </lineage>
</organism>
<proteinExistence type="inferred from homology"/>
<keyword evidence="6 8" id="KW-1133">Transmembrane helix</keyword>
<dbReference type="Proteomes" id="UP001142292">
    <property type="component" value="Unassembled WGS sequence"/>
</dbReference>
<name>A0ABQ5SSU2_9ACTN</name>
<comment type="similarity">
    <text evidence="2">Belongs to the binding-protein-dependent transport system permease family. CysTW subfamily.</text>
</comment>
<gene>
    <name evidence="10" type="ORF">GCM10017579_09020</name>
</gene>
<dbReference type="SUPFAM" id="SSF161098">
    <property type="entry name" value="MetI-like"/>
    <property type="match status" value="1"/>
</dbReference>
<evidence type="ECO:0000256" key="7">
    <source>
        <dbReference type="ARBA" id="ARBA00023136"/>
    </source>
</evidence>
<evidence type="ECO:0000256" key="8">
    <source>
        <dbReference type="RuleBase" id="RU363032"/>
    </source>
</evidence>
<evidence type="ECO:0000256" key="2">
    <source>
        <dbReference type="ARBA" id="ARBA00007069"/>
    </source>
</evidence>
<feature type="transmembrane region" description="Helical" evidence="8">
    <location>
        <begin position="266"/>
        <end position="293"/>
    </location>
</feature>
<dbReference type="RefSeq" id="WP_229787974.1">
    <property type="nucleotide sequence ID" value="NZ_BMRK01000016.1"/>
</dbReference>
<feature type="transmembrane region" description="Helical" evidence="8">
    <location>
        <begin position="77"/>
        <end position="99"/>
    </location>
</feature>
<evidence type="ECO:0000256" key="3">
    <source>
        <dbReference type="ARBA" id="ARBA00022448"/>
    </source>
</evidence>
<dbReference type="InterPro" id="IPR000515">
    <property type="entry name" value="MetI-like"/>
</dbReference>
<sequence>MRERPVRERAARRLPGWVLAVPAWLWLTVFFVVPFLQVAWFSLGEKPGMFGTHSNEVMSFDRYAEAFSSTFFTIFRATLWMSLIGTLACLLVALPAAYFMASKVPAHRRGLLVALVMVPYWTSFLIRTIGWKVILSSEGALAGFLTEVGLVSDPHALLNTRGAVLLGLIYNYLPLMILPLYVAFDRVDGALGEASKDLGAGRVRTFFQVTLPLARPGIIAGIVLVFIPMMGDYVTPAVLGGAKGTMVGSLIASQFLTAQNWALGSAMAVVLILLTMVVVVLAISLLWGVGWLVHRRSRLVIGLAPPPETRVRAKEVATA</sequence>
<feature type="transmembrane region" description="Helical" evidence="8">
    <location>
        <begin position="205"/>
        <end position="227"/>
    </location>
</feature>
<accession>A0ABQ5SSU2</accession>
<keyword evidence="7 8" id="KW-0472">Membrane</keyword>
<reference evidence="10" key="1">
    <citation type="journal article" date="2014" name="Int. J. Syst. Evol. Microbiol.">
        <title>Complete genome of a new Firmicutes species belonging to the dominant human colonic microbiota ('Ruminococcus bicirculans') reveals two chromosomes and a selective capacity to utilize plant glucans.</title>
        <authorList>
            <consortium name="NISC Comparative Sequencing Program"/>
            <person name="Wegmann U."/>
            <person name="Louis P."/>
            <person name="Goesmann A."/>
            <person name="Henrissat B."/>
            <person name="Duncan S.H."/>
            <person name="Flint H.J."/>
        </authorList>
    </citation>
    <scope>NUCLEOTIDE SEQUENCE</scope>
    <source>
        <strain evidence="10">VKM Ac-1246</strain>
    </source>
</reference>
<reference evidence="10" key="2">
    <citation type="submission" date="2023-01" db="EMBL/GenBank/DDBJ databases">
        <authorList>
            <person name="Sun Q."/>
            <person name="Evtushenko L."/>
        </authorList>
    </citation>
    <scope>NUCLEOTIDE SEQUENCE</scope>
    <source>
        <strain evidence="10">VKM Ac-1246</strain>
    </source>
</reference>
<dbReference type="EMBL" id="BSEL01000002">
    <property type="protein sequence ID" value="GLJ66866.1"/>
    <property type="molecule type" value="Genomic_DNA"/>
</dbReference>
<comment type="subcellular location">
    <subcellularLocation>
        <location evidence="1 8">Cell membrane</location>
        <topology evidence="1 8">Multi-pass membrane protein</topology>
    </subcellularLocation>
</comment>
<comment type="caution">
    <text evidence="10">The sequence shown here is derived from an EMBL/GenBank/DDBJ whole genome shotgun (WGS) entry which is preliminary data.</text>
</comment>
<keyword evidence="4" id="KW-1003">Cell membrane</keyword>
<dbReference type="InterPro" id="IPR035906">
    <property type="entry name" value="MetI-like_sf"/>
</dbReference>
<evidence type="ECO:0000259" key="9">
    <source>
        <dbReference type="PROSITE" id="PS50928"/>
    </source>
</evidence>
<evidence type="ECO:0000313" key="10">
    <source>
        <dbReference type="EMBL" id="GLJ66866.1"/>
    </source>
</evidence>
<evidence type="ECO:0000256" key="1">
    <source>
        <dbReference type="ARBA" id="ARBA00004651"/>
    </source>
</evidence>
<dbReference type="CDD" id="cd06261">
    <property type="entry name" value="TM_PBP2"/>
    <property type="match status" value="1"/>
</dbReference>
<keyword evidence="11" id="KW-1185">Reference proteome</keyword>
<dbReference type="PANTHER" id="PTHR42929">
    <property type="entry name" value="INNER MEMBRANE ABC TRANSPORTER PERMEASE PROTEIN YDCU-RELATED-RELATED"/>
    <property type="match status" value="1"/>
</dbReference>
<evidence type="ECO:0000313" key="11">
    <source>
        <dbReference type="Proteomes" id="UP001142292"/>
    </source>
</evidence>
<dbReference type="Pfam" id="PF00528">
    <property type="entry name" value="BPD_transp_1"/>
    <property type="match status" value="1"/>
</dbReference>
<dbReference type="Gene3D" id="1.10.3720.10">
    <property type="entry name" value="MetI-like"/>
    <property type="match status" value="1"/>
</dbReference>
<feature type="transmembrane region" description="Helical" evidence="8">
    <location>
        <begin position="111"/>
        <end position="130"/>
    </location>
</feature>
<protein>
    <submittedName>
        <fullName evidence="10">ABC transporter permease</fullName>
    </submittedName>
</protein>
<evidence type="ECO:0000256" key="5">
    <source>
        <dbReference type="ARBA" id="ARBA00022692"/>
    </source>
</evidence>
<feature type="transmembrane region" description="Helical" evidence="8">
    <location>
        <begin position="163"/>
        <end position="184"/>
    </location>
</feature>
<feature type="domain" description="ABC transmembrane type-1" evidence="9">
    <location>
        <begin position="75"/>
        <end position="282"/>
    </location>
</feature>
<evidence type="ECO:0000256" key="4">
    <source>
        <dbReference type="ARBA" id="ARBA00022475"/>
    </source>
</evidence>
<dbReference type="PROSITE" id="PS50928">
    <property type="entry name" value="ABC_TM1"/>
    <property type="match status" value="1"/>
</dbReference>
<feature type="transmembrane region" description="Helical" evidence="8">
    <location>
        <begin position="21"/>
        <end position="43"/>
    </location>
</feature>